<evidence type="ECO:0000313" key="18">
    <source>
        <dbReference type="EMBL" id="BBA34741.1"/>
    </source>
</evidence>
<dbReference type="GO" id="GO:0038023">
    <property type="term" value="F:signaling receptor activity"/>
    <property type="evidence" value="ECO:0007669"/>
    <property type="project" value="InterPro"/>
</dbReference>
<comment type="similarity">
    <text evidence="2 14 15">Belongs to the TonB-dependent receptor family.</text>
</comment>
<dbReference type="GO" id="GO:0015344">
    <property type="term" value="F:siderophore uptake transmembrane transporter activity"/>
    <property type="evidence" value="ECO:0007669"/>
    <property type="project" value="TreeGrafter"/>
</dbReference>
<evidence type="ECO:0000256" key="1">
    <source>
        <dbReference type="ARBA" id="ARBA00004571"/>
    </source>
</evidence>
<dbReference type="Pfam" id="PF07715">
    <property type="entry name" value="Plug"/>
    <property type="match status" value="1"/>
</dbReference>
<evidence type="ECO:0000256" key="12">
    <source>
        <dbReference type="ARBA" id="ARBA00023170"/>
    </source>
</evidence>
<keyword evidence="6 14" id="KW-0812">Transmembrane</keyword>
<sequence length="799" mass="88861">MSIAMHHRCVISAAILAAVMNQPTKAAGKQAIRVDIAPQTLDGALNQLAEAAGLELSYPGALSAGIKSPGLAGRYTADQALGKLLAGTGLAYRYTGARAITLERLAANSAEPPSAGDEVALGKVTVSADTAYEPDDPYNPEYARRSASTATKTDTPIMETPVSIQVVPQQVLKDQQAYRIQDAVKNVSGVQQRFSTGGHDRFIVRGFDLDEIMYRNGIRLKGLNFDLANVQQVEVLKGPASVLYGRTEPGGIINAVTKRPLSQSYYSLEQRFGSYDYYRTQLDATGPITKDGALVYGFDLSYLNSDSFRDFSAHERIFVAPALTWRPSEDTEFNLTLEYLNYDFVYDSGIPAMGKRVAPVPISRNLAQPGLDQTDNRENTLIDFNWSHRFTENWTFQNGVVWAHSNFNFNDLYASSGVSVTDTRVDRVAWFGHADADMHTVYVNLNGKFETWGVAHDVLIGGDYYSYENTELDRVIRGIDTVDIFNPVYPFIDVDRQILSQTPNTKAVQEDSWYGVYFQDQLTLWKNFHIMGGGRYDWATVTSGYGDPVGFKAETLRDSKFSPRVGMNYRPVEWLSLYGHWVESFGTNNGRSSNGKPFEPQTATQYEGGVKTEFFDGRLTASVAYFHLTKNNLVTTDPNDQQFSVAIGEARSRGVEVDIAGQITDGLSLITTYAYTDTEVTKDLSDELRGKRLPYVPLHSGSIWLKYDFQQELLDGLSVGGGVYLADRRFGDAANSFYDPGYARVDLYAAYRYRIGPTHLTAQVNLNNVTDTEYFILRSRNFNQPAEPLTVLGSLRLEY</sequence>
<keyword evidence="4 14" id="KW-1134">Transmembrane beta strand</keyword>
<dbReference type="InterPro" id="IPR012910">
    <property type="entry name" value="Plug_dom"/>
</dbReference>
<dbReference type="Gene3D" id="3.55.50.30">
    <property type="match status" value="1"/>
</dbReference>
<dbReference type="AlphaFoldDB" id="A0A250KUU5"/>
<dbReference type="Proteomes" id="UP000266313">
    <property type="component" value="Chromosome"/>
</dbReference>
<evidence type="ECO:0000256" key="3">
    <source>
        <dbReference type="ARBA" id="ARBA00022448"/>
    </source>
</evidence>
<comment type="subcellular location">
    <subcellularLocation>
        <location evidence="1 14">Cell outer membrane</location>
        <topology evidence="1 14">Multi-pass membrane protein</topology>
    </subcellularLocation>
</comment>
<keyword evidence="8" id="KW-0408">Iron</keyword>
<keyword evidence="9" id="KW-0406">Ion transport</keyword>
<dbReference type="InterPro" id="IPR000531">
    <property type="entry name" value="Beta-barrel_TonB"/>
</dbReference>
<keyword evidence="19" id="KW-1185">Reference proteome</keyword>
<dbReference type="PROSITE" id="PS52016">
    <property type="entry name" value="TONB_DEPENDENT_REC_3"/>
    <property type="match status" value="1"/>
</dbReference>
<keyword evidence="10 15" id="KW-0798">TonB box</keyword>
<dbReference type="Pfam" id="PF07660">
    <property type="entry name" value="STN"/>
    <property type="match status" value="1"/>
</dbReference>
<feature type="domain" description="Secretin/TonB short N-terminal" evidence="17">
    <location>
        <begin position="54"/>
        <end position="105"/>
    </location>
</feature>
<dbReference type="CDD" id="cd01347">
    <property type="entry name" value="ligand_gated_channel"/>
    <property type="match status" value="1"/>
</dbReference>
<dbReference type="InterPro" id="IPR011662">
    <property type="entry name" value="Secretin/TonB_short_N"/>
</dbReference>
<dbReference type="PANTHER" id="PTHR32552:SF68">
    <property type="entry name" value="FERRICHROME OUTER MEMBRANE TRANSPORTER_PHAGE RECEPTOR"/>
    <property type="match status" value="1"/>
</dbReference>
<feature type="region of interest" description="Disordered" evidence="16">
    <location>
        <begin position="131"/>
        <end position="152"/>
    </location>
</feature>
<dbReference type="PANTHER" id="PTHR32552">
    <property type="entry name" value="FERRICHROME IRON RECEPTOR-RELATED"/>
    <property type="match status" value="1"/>
</dbReference>
<dbReference type="RefSeq" id="WP_119630092.1">
    <property type="nucleotide sequence ID" value="NZ_AP017928.1"/>
</dbReference>
<evidence type="ECO:0000256" key="16">
    <source>
        <dbReference type="SAM" id="MobiDB-lite"/>
    </source>
</evidence>
<dbReference type="FunFam" id="2.40.170.20:FF:000005">
    <property type="entry name" value="TonB-dependent siderophore receptor"/>
    <property type="match status" value="1"/>
</dbReference>
<dbReference type="Gene3D" id="2.40.170.20">
    <property type="entry name" value="TonB-dependent receptor, beta-barrel domain"/>
    <property type="match status" value="1"/>
</dbReference>
<proteinExistence type="inferred from homology"/>
<evidence type="ECO:0000256" key="9">
    <source>
        <dbReference type="ARBA" id="ARBA00023065"/>
    </source>
</evidence>
<protein>
    <submittedName>
        <fullName evidence="18">TonB-dependent siderophore receptor</fullName>
    </submittedName>
</protein>
<evidence type="ECO:0000256" key="8">
    <source>
        <dbReference type="ARBA" id="ARBA00023004"/>
    </source>
</evidence>
<dbReference type="InterPro" id="IPR039426">
    <property type="entry name" value="TonB-dep_rcpt-like"/>
</dbReference>
<evidence type="ECO:0000256" key="4">
    <source>
        <dbReference type="ARBA" id="ARBA00022452"/>
    </source>
</evidence>
<dbReference type="FunFam" id="2.170.130.10:FF:000001">
    <property type="entry name" value="Catecholate siderophore TonB-dependent receptor"/>
    <property type="match status" value="1"/>
</dbReference>
<dbReference type="KEGG" id="mmai:sS8_2796"/>
<name>A0A250KUU5_9GAMM</name>
<accession>A0A250KUU5</accession>
<dbReference type="Pfam" id="PF00593">
    <property type="entry name" value="TonB_dep_Rec_b-barrel"/>
    <property type="match status" value="1"/>
</dbReference>
<dbReference type="SMART" id="SM00965">
    <property type="entry name" value="STN"/>
    <property type="match status" value="1"/>
</dbReference>
<keyword evidence="11 14" id="KW-0472">Membrane</keyword>
<keyword evidence="5" id="KW-0410">Iron transport</keyword>
<evidence type="ECO:0000259" key="17">
    <source>
        <dbReference type="SMART" id="SM00965"/>
    </source>
</evidence>
<evidence type="ECO:0000256" key="5">
    <source>
        <dbReference type="ARBA" id="ARBA00022496"/>
    </source>
</evidence>
<keyword evidence="12 18" id="KW-0675">Receptor</keyword>
<dbReference type="InterPro" id="IPR010105">
    <property type="entry name" value="TonB_sidphr_rcpt"/>
</dbReference>
<keyword evidence="13 14" id="KW-0998">Cell outer membrane</keyword>
<evidence type="ECO:0000256" key="2">
    <source>
        <dbReference type="ARBA" id="ARBA00009810"/>
    </source>
</evidence>
<evidence type="ECO:0000313" key="19">
    <source>
        <dbReference type="Proteomes" id="UP000266313"/>
    </source>
</evidence>
<dbReference type="EMBL" id="AP017928">
    <property type="protein sequence ID" value="BBA34741.1"/>
    <property type="molecule type" value="Genomic_DNA"/>
</dbReference>
<reference evidence="18 19" key="1">
    <citation type="submission" date="2016-12" db="EMBL/GenBank/DDBJ databases">
        <title>Genome sequencing of Methylocaldum marinum.</title>
        <authorList>
            <person name="Takeuchi M."/>
            <person name="Kamagata Y."/>
            <person name="Hiraoka S."/>
            <person name="Oshima K."/>
            <person name="Hattori M."/>
            <person name="Iwasaki W."/>
        </authorList>
    </citation>
    <scope>NUCLEOTIDE SEQUENCE [LARGE SCALE GENOMIC DNA]</scope>
    <source>
        <strain evidence="18 19">S8</strain>
    </source>
</reference>
<dbReference type="GO" id="GO:0009279">
    <property type="term" value="C:cell outer membrane"/>
    <property type="evidence" value="ECO:0007669"/>
    <property type="project" value="UniProtKB-SubCell"/>
</dbReference>
<keyword evidence="3 14" id="KW-0813">Transport</keyword>
<organism evidence="18 19">
    <name type="scientific">Methylocaldum marinum</name>
    <dbReference type="NCBI Taxonomy" id="1432792"/>
    <lineage>
        <taxon>Bacteria</taxon>
        <taxon>Pseudomonadati</taxon>
        <taxon>Pseudomonadota</taxon>
        <taxon>Gammaproteobacteria</taxon>
        <taxon>Methylococcales</taxon>
        <taxon>Methylococcaceae</taxon>
        <taxon>Methylocaldum</taxon>
    </lineage>
</organism>
<dbReference type="InterPro" id="IPR037066">
    <property type="entry name" value="Plug_dom_sf"/>
</dbReference>
<gene>
    <name evidence="18" type="ORF">sS8_2796</name>
</gene>
<evidence type="ECO:0000256" key="14">
    <source>
        <dbReference type="PROSITE-ProRule" id="PRU01360"/>
    </source>
</evidence>
<dbReference type="OrthoDB" id="127311at2"/>
<dbReference type="SUPFAM" id="SSF56935">
    <property type="entry name" value="Porins"/>
    <property type="match status" value="1"/>
</dbReference>
<evidence type="ECO:0000256" key="7">
    <source>
        <dbReference type="ARBA" id="ARBA00022729"/>
    </source>
</evidence>
<evidence type="ECO:0000256" key="13">
    <source>
        <dbReference type="ARBA" id="ARBA00023237"/>
    </source>
</evidence>
<evidence type="ECO:0000256" key="11">
    <source>
        <dbReference type="ARBA" id="ARBA00023136"/>
    </source>
</evidence>
<keyword evidence="7" id="KW-0732">Signal</keyword>
<dbReference type="NCBIfam" id="TIGR01783">
    <property type="entry name" value="TonB-siderophor"/>
    <property type="match status" value="1"/>
</dbReference>
<dbReference type="InterPro" id="IPR036942">
    <property type="entry name" value="Beta-barrel_TonB_sf"/>
</dbReference>
<evidence type="ECO:0000256" key="15">
    <source>
        <dbReference type="RuleBase" id="RU003357"/>
    </source>
</evidence>
<evidence type="ECO:0000256" key="6">
    <source>
        <dbReference type="ARBA" id="ARBA00022692"/>
    </source>
</evidence>
<evidence type="ECO:0000256" key="10">
    <source>
        <dbReference type="ARBA" id="ARBA00023077"/>
    </source>
</evidence>
<dbReference type="Gene3D" id="2.170.130.10">
    <property type="entry name" value="TonB-dependent receptor, plug domain"/>
    <property type="match status" value="1"/>
</dbReference>
<dbReference type="GO" id="GO:0015891">
    <property type="term" value="P:siderophore transport"/>
    <property type="evidence" value="ECO:0007669"/>
    <property type="project" value="InterPro"/>
</dbReference>